<dbReference type="Gene3D" id="2.30.24.10">
    <property type="entry name" value="CAT RNA-binding domain"/>
    <property type="match status" value="1"/>
</dbReference>
<dbReference type="eggNOG" id="COG3711">
    <property type="taxonomic scope" value="Bacteria"/>
</dbReference>
<keyword evidence="9" id="KW-1185">Reference proteome</keyword>
<dbReference type="SMART" id="SM01061">
    <property type="entry name" value="CAT_RBD"/>
    <property type="match status" value="1"/>
</dbReference>
<evidence type="ECO:0000256" key="5">
    <source>
        <dbReference type="ARBA" id="ARBA00023163"/>
    </source>
</evidence>
<dbReference type="EMBL" id="AWVF01000100">
    <property type="protein sequence ID" value="ERJ96742.1"/>
    <property type="molecule type" value="Genomic_DNA"/>
</dbReference>
<dbReference type="InterPro" id="IPR001550">
    <property type="entry name" value="Transcrpt_antitermin_CS"/>
</dbReference>
<dbReference type="PANTHER" id="PTHR30185">
    <property type="entry name" value="CRYPTIC BETA-GLUCOSIDE BGL OPERON ANTITERMINATOR"/>
    <property type="match status" value="1"/>
</dbReference>
<gene>
    <name evidence="8" type="ORF">RUMCAL_00879</name>
</gene>
<dbReference type="InterPro" id="IPR011608">
    <property type="entry name" value="PRD"/>
</dbReference>
<evidence type="ECO:0000256" key="6">
    <source>
        <dbReference type="ARBA" id="ARBA00038510"/>
    </source>
</evidence>
<dbReference type="SUPFAM" id="SSF63520">
    <property type="entry name" value="PTS-regulatory domain, PRD"/>
    <property type="match status" value="2"/>
</dbReference>
<feature type="domain" description="PRD" evidence="7">
    <location>
        <begin position="172"/>
        <end position="281"/>
    </location>
</feature>
<keyword evidence="1" id="KW-0677">Repeat</keyword>
<dbReference type="PROSITE" id="PS51372">
    <property type="entry name" value="PRD_2"/>
    <property type="match status" value="2"/>
</dbReference>
<dbReference type="HOGENOM" id="CLU_078802_0_0_9"/>
<name>U2KWS7_9FIRM</name>
<evidence type="ECO:0000256" key="1">
    <source>
        <dbReference type="ARBA" id="ARBA00022737"/>
    </source>
</evidence>
<dbReference type="SUPFAM" id="SSF50151">
    <property type="entry name" value="SacY-like RNA-binding domain"/>
    <property type="match status" value="1"/>
</dbReference>
<dbReference type="PANTHER" id="PTHR30185:SF15">
    <property type="entry name" value="CRYPTIC BETA-GLUCOSIDE BGL OPERON ANTITERMINATOR"/>
    <property type="match status" value="1"/>
</dbReference>
<keyword evidence="2" id="KW-0694">RNA-binding</keyword>
<dbReference type="PATRIC" id="fig|411473.3.peg.720"/>
<dbReference type="GO" id="GO:0045893">
    <property type="term" value="P:positive regulation of DNA-templated transcription"/>
    <property type="evidence" value="ECO:0007669"/>
    <property type="project" value="InterPro"/>
</dbReference>
<evidence type="ECO:0000256" key="3">
    <source>
        <dbReference type="ARBA" id="ARBA00023015"/>
    </source>
</evidence>
<dbReference type="AlphaFoldDB" id="U2KWS7"/>
<comment type="similarity">
    <text evidence="6">Belongs to the transcriptional antiterminator BglG family.</text>
</comment>
<protein>
    <submittedName>
        <fullName evidence="8">PRD domain protein</fullName>
    </submittedName>
</protein>
<accession>U2KWS7</accession>
<dbReference type="RefSeq" id="WP_021682343.1">
    <property type="nucleotide sequence ID" value="NZ_KI260413.1"/>
</dbReference>
<dbReference type="InterPro" id="IPR004341">
    <property type="entry name" value="CAT_RNA-bd_dom"/>
</dbReference>
<keyword evidence="5" id="KW-0804">Transcription</keyword>
<dbReference type="Gene3D" id="1.10.1790.10">
    <property type="entry name" value="PRD domain"/>
    <property type="match status" value="2"/>
</dbReference>
<keyword evidence="3" id="KW-0805">Transcription regulation</keyword>
<dbReference type="OrthoDB" id="9813552at2"/>
<dbReference type="GO" id="GO:0003723">
    <property type="term" value="F:RNA binding"/>
    <property type="evidence" value="ECO:0007669"/>
    <property type="project" value="UniProtKB-KW"/>
</dbReference>
<comment type="caution">
    <text evidence="8">The sequence shown here is derived from an EMBL/GenBank/DDBJ whole genome shotgun (WGS) entry which is preliminary data.</text>
</comment>
<dbReference type="Pfam" id="PF00874">
    <property type="entry name" value="PRD"/>
    <property type="match status" value="2"/>
</dbReference>
<dbReference type="Proteomes" id="UP000016662">
    <property type="component" value="Unassembled WGS sequence"/>
</dbReference>
<reference evidence="8 9" key="1">
    <citation type="submission" date="2013-07" db="EMBL/GenBank/DDBJ databases">
        <authorList>
            <person name="Weinstock G."/>
            <person name="Sodergren E."/>
            <person name="Wylie T."/>
            <person name="Fulton L."/>
            <person name="Fulton R."/>
            <person name="Fronick C."/>
            <person name="O'Laughlin M."/>
            <person name="Godfrey J."/>
            <person name="Miner T."/>
            <person name="Herter B."/>
            <person name="Appelbaum E."/>
            <person name="Cordes M."/>
            <person name="Lek S."/>
            <person name="Wollam A."/>
            <person name="Pepin K.H."/>
            <person name="Palsikar V.B."/>
            <person name="Mitreva M."/>
            <person name="Wilson R.K."/>
        </authorList>
    </citation>
    <scope>NUCLEOTIDE SEQUENCE [LARGE SCALE GENOMIC DNA]</scope>
    <source>
        <strain evidence="8 9">ATCC 27760</strain>
    </source>
</reference>
<dbReference type="PROSITE" id="PS00654">
    <property type="entry name" value="PRD_1"/>
    <property type="match status" value="1"/>
</dbReference>
<dbReference type="InterPro" id="IPR050661">
    <property type="entry name" value="BglG_antiterminators"/>
</dbReference>
<feature type="domain" description="PRD" evidence="7">
    <location>
        <begin position="65"/>
        <end position="171"/>
    </location>
</feature>
<evidence type="ECO:0000256" key="2">
    <source>
        <dbReference type="ARBA" id="ARBA00022884"/>
    </source>
</evidence>
<dbReference type="InterPro" id="IPR036634">
    <property type="entry name" value="PRD_sf"/>
</dbReference>
<evidence type="ECO:0000313" key="9">
    <source>
        <dbReference type="Proteomes" id="UP000016662"/>
    </source>
</evidence>
<dbReference type="STRING" id="411473.RUMCAL_00879"/>
<sequence length="281" mass="32355">MKIIKVINNNTVCALDKKGKEQIISGKGIGFSKKRGDEVDSAQIQKIYMIADSALRKRMVECLAEIPYEHIRLTSDLVDHISEQFSQEVLKESLMISLSDHISFAIERQKQGINFANPLMDSIHDCFPEELALGNYCLEEIRRQLGISLHKDEAGFIAMHIINARLHTNMGQVPDITKLVNGCAEIADTFYQGKLDKTTVSYERFLVHLKYLAKRLFQSQEFSNVLSRDEEILSFVRQKFQKHYRCAKCLQDYILKNFARTISEDEMMTLAFHLKKVSESR</sequence>
<organism evidence="8 9">
    <name type="scientific">Ruminococcus callidus ATCC 27760</name>
    <dbReference type="NCBI Taxonomy" id="411473"/>
    <lineage>
        <taxon>Bacteria</taxon>
        <taxon>Bacillati</taxon>
        <taxon>Bacillota</taxon>
        <taxon>Clostridia</taxon>
        <taxon>Eubacteriales</taxon>
        <taxon>Oscillospiraceae</taxon>
        <taxon>Ruminococcus</taxon>
    </lineage>
</organism>
<proteinExistence type="inferred from homology"/>
<evidence type="ECO:0000256" key="4">
    <source>
        <dbReference type="ARBA" id="ARBA00023159"/>
    </source>
</evidence>
<dbReference type="Pfam" id="PF03123">
    <property type="entry name" value="CAT_RBD"/>
    <property type="match status" value="1"/>
</dbReference>
<evidence type="ECO:0000313" key="8">
    <source>
        <dbReference type="EMBL" id="ERJ96742.1"/>
    </source>
</evidence>
<keyword evidence="4" id="KW-0010">Activator</keyword>
<evidence type="ECO:0000259" key="7">
    <source>
        <dbReference type="PROSITE" id="PS51372"/>
    </source>
</evidence>
<dbReference type="InterPro" id="IPR036650">
    <property type="entry name" value="CAT_RNA-bd_dom_sf"/>
</dbReference>